<organism evidence="4 5">
    <name type="scientific">Imshaugia aleurites</name>
    <dbReference type="NCBI Taxonomy" id="172621"/>
    <lineage>
        <taxon>Eukaryota</taxon>
        <taxon>Fungi</taxon>
        <taxon>Dikarya</taxon>
        <taxon>Ascomycota</taxon>
        <taxon>Pezizomycotina</taxon>
        <taxon>Lecanoromycetes</taxon>
        <taxon>OSLEUM clade</taxon>
        <taxon>Lecanoromycetidae</taxon>
        <taxon>Lecanorales</taxon>
        <taxon>Lecanorineae</taxon>
        <taxon>Parmeliaceae</taxon>
        <taxon>Imshaugia</taxon>
    </lineage>
</organism>
<feature type="region of interest" description="Disordered" evidence="2">
    <location>
        <begin position="525"/>
        <end position="557"/>
    </location>
</feature>
<comment type="caution">
    <text evidence="4">The sequence shown here is derived from an EMBL/GenBank/DDBJ whole genome shotgun (WGS) entry which is preliminary data.</text>
</comment>
<dbReference type="FunFam" id="1.25.40.720:FF:000007">
    <property type="entry name" value="WGS project CABT00000000 data, contig 2.6"/>
    <property type="match status" value="1"/>
</dbReference>
<dbReference type="GO" id="GO:0005829">
    <property type="term" value="C:cytosol"/>
    <property type="evidence" value="ECO:0007669"/>
    <property type="project" value="TreeGrafter"/>
</dbReference>
<feature type="domain" description="Telomere length regulation protein conserved" evidence="3">
    <location>
        <begin position="605"/>
        <end position="716"/>
    </location>
</feature>
<evidence type="ECO:0000256" key="1">
    <source>
        <dbReference type="ARBA" id="ARBA00006133"/>
    </source>
</evidence>
<evidence type="ECO:0000313" key="5">
    <source>
        <dbReference type="Proteomes" id="UP000664534"/>
    </source>
</evidence>
<dbReference type="GO" id="GO:0042162">
    <property type="term" value="F:telomeric DNA binding"/>
    <property type="evidence" value="ECO:0007669"/>
    <property type="project" value="TreeGrafter"/>
</dbReference>
<name>A0A8H3ES34_9LECA</name>
<sequence>MADLLTALQTRTRSEVDRAEDHLVPVETQESEEPVLAIKSPEDALQALKSKPDYATLSRALRRLNRTVHHNEEFNIKKPGPKATQIIFTLINEIVPDYWETLSGEGGQERSLLVRCLSSVAGIGAITSRLRLLLTLLKDSQKPAQVTVVSKTQPVEILLNVLETVLAKEDFITAIWHDIDGCSLTSSQKSLQWKEFGSLVASGKVLSIASEANITLGDLDLSIKEWSWVGDGRQYAAWLGRCMQHAMKAVKNDDVEGQKALSQFLSRVLTLGYTDQLVQAAFSDLLNGDTRPLQTCKTLMSRLSAHEQKTFLYSIIRILSNQHLPTEGLFQDSRREGQSQAIGGVVALVRAIIGDVPTLHDDLVEWLVGLSANAVGQVHNAHRAVIAALSSIPEQVTKALQKGLTLFGDKLYIKHTPTLHQEGWTPVNAQVLLMLAGYASRADKLFLIHLSRSSIYLNAVSNRLAASSQRARFLGMLVGTAFSELVDPKDKRMTFSTDEMDNSDGNWYRSLTTVNDSLGLIEDLKPAFAPPTNPSAQLSKSVSSNKSARSKKQAQSTSKIISIEEIADISESEAEDLPMYEKPDSDPDDEDEDPTIVQRSRPTAPVYIRDLIAGLRDDEDFDRHKLALSTAANLIRRKAAFGTEVSDNNEELASILVGLGEKWPLENFQQMRLQGMIAVLIAEPLKMGQWFSRTFYNGDYSMGQRASVLTVLGLGARELAGLGKEDAALTGANATREDSFPSKRLPDRLHRVYALEAAPMDAISSQLEKTMIQPMAAEAADKFSGPNALKVRTFSSRMAVEKKRQKPIPNALAKVVADGFFFPLTGRWRIHLQSHGENSTHTSPFLLSHLLKTLSLILHASGTSTLSLPQMTSEYWDLLLSLRPRGTDPAVLEALLFAFLTLLDINETDQRRLAEQHAKELLETQEWVDSVFEKIGGGSEEGERIRMLAAGVLVRCREVVQKYQRMLMGDLVDFM</sequence>
<dbReference type="InterPro" id="IPR038528">
    <property type="entry name" value="TEL2_C_sf"/>
</dbReference>
<dbReference type="EMBL" id="CAJPDT010000007">
    <property type="protein sequence ID" value="CAF9910608.1"/>
    <property type="molecule type" value="Genomic_DNA"/>
</dbReference>
<dbReference type="Pfam" id="PF10193">
    <property type="entry name" value="Telomere_reg-2"/>
    <property type="match status" value="1"/>
</dbReference>
<dbReference type="PANTHER" id="PTHR15830">
    <property type="entry name" value="TELOMERE LENGTH REGULATION PROTEIN TEL2 FAMILY MEMBER"/>
    <property type="match status" value="1"/>
</dbReference>
<evidence type="ECO:0000259" key="3">
    <source>
        <dbReference type="Pfam" id="PF10193"/>
    </source>
</evidence>
<feature type="region of interest" description="Disordered" evidence="2">
    <location>
        <begin position="572"/>
        <end position="600"/>
    </location>
</feature>
<proteinExistence type="inferred from homology"/>
<dbReference type="Gene3D" id="1.25.40.720">
    <property type="entry name" value="Telomere length regulation protein 2, C-terminal domain"/>
    <property type="match status" value="2"/>
</dbReference>
<comment type="similarity">
    <text evidence="1">Belongs to the TEL2 family.</text>
</comment>
<keyword evidence="5" id="KW-1185">Reference proteome</keyword>
<dbReference type="GO" id="GO:0051879">
    <property type="term" value="F:Hsp90 protein binding"/>
    <property type="evidence" value="ECO:0007669"/>
    <property type="project" value="TreeGrafter"/>
</dbReference>
<evidence type="ECO:0000256" key="2">
    <source>
        <dbReference type="SAM" id="MobiDB-lite"/>
    </source>
</evidence>
<dbReference type="InterPro" id="IPR051970">
    <property type="entry name" value="TEL2_Regulation"/>
</dbReference>
<dbReference type="GO" id="GO:0051083">
    <property type="term" value="P:'de novo' cotranslational protein folding"/>
    <property type="evidence" value="ECO:0007669"/>
    <property type="project" value="TreeGrafter"/>
</dbReference>
<accession>A0A8H3ES34</accession>
<dbReference type="OrthoDB" id="10258062at2759"/>
<dbReference type="Proteomes" id="UP000664534">
    <property type="component" value="Unassembled WGS sequence"/>
</dbReference>
<gene>
    <name evidence="4" type="primary">TEL2</name>
    <name evidence="4" type="ORF">IMSHALPRED_009256</name>
</gene>
<dbReference type="InterPro" id="IPR019337">
    <property type="entry name" value="Telomere_length_regulation_dom"/>
</dbReference>
<reference evidence="4" key="1">
    <citation type="submission" date="2021-03" db="EMBL/GenBank/DDBJ databases">
        <authorList>
            <person name="Tagirdzhanova G."/>
        </authorList>
    </citation>
    <scope>NUCLEOTIDE SEQUENCE</scope>
</reference>
<evidence type="ECO:0000313" key="4">
    <source>
        <dbReference type="EMBL" id="CAF9910608.1"/>
    </source>
</evidence>
<protein>
    <submittedName>
        <fullName evidence="4">Telomere binding protein</fullName>
    </submittedName>
</protein>
<dbReference type="AlphaFoldDB" id="A0A8H3ES34"/>
<dbReference type="PANTHER" id="PTHR15830:SF10">
    <property type="entry name" value="TELOMERE LENGTH REGULATION PROTEIN TEL2 HOMOLOG"/>
    <property type="match status" value="1"/>
</dbReference>